<dbReference type="EnsemblPlants" id="OGLUM06G10480.1">
    <property type="protein sequence ID" value="OGLUM06G10480.1"/>
    <property type="gene ID" value="OGLUM06G10480"/>
</dbReference>
<sequence length="69" mass="7363">MTPDRTALGSSDNISCCNCSSVLNLSCTLANICSLIASGSRFMLTNSDTRCTMSLILKVLEVSRTTRSP</sequence>
<dbReference type="Proteomes" id="UP000026961">
    <property type="component" value="Chromosome 6"/>
</dbReference>
<dbReference type="HOGENOM" id="CLU_2779974_0_0_1"/>
<dbReference type="AlphaFoldDB" id="A0A0E0A7R3"/>
<accession>A0A0E0A7R3</accession>
<dbReference type="Gramene" id="OGLUM06G10480.1">
    <property type="protein sequence ID" value="OGLUM06G10480.1"/>
    <property type="gene ID" value="OGLUM06G10480"/>
</dbReference>
<evidence type="ECO:0000313" key="1">
    <source>
        <dbReference type="EnsemblPlants" id="OGLUM06G10480.1"/>
    </source>
</evidence>
<reference evidence="1" key="2">
    <citation type="submission" date="2018-05" db="EMBL/GenBank/DDBJ databases">
        <title>OgluRS3 (Oryza glumaepatula Reference Sequence Version 3).</title>
        <authorList>
            <person name="Zhang J."/>
            <person name="Kudrna D."/>
            <person name="Lee S."/>
            <person name="Talag J."/>
            <person name="Welchert J."/>
            <person name="Wing R.A."/>
        </authorList>
    </citation>
    <scope>NUCLEOTIDE SEQUENCE [LARGE SCALE GENOMIC DNA]</scope>
</reference>
<name>A0A0E0A7R3_9ORYZ</name>
<keyword evidence="2" id="KW-1185">Reference proteome</keyword>
<evidence type="ECO:0000313" key="2">
    <source>
        <dbReference type="Proteomes" id="UP000026961"/>
    </source>
</evidence>
<reference evidence="1" key="1">
    <citation type="submission" date="2015-04" db="UniProtKB">
        <authorList>
            <consortium name="EnsemblPlants"/>
        </authorList>
    </citation>
    <scope>IDENTIFICATION</scope>
</reference>
<proteinExistence type="predicted"/>
<organism evidence="1">
    <name type="scientific">Oryza glumipatula</name>
    <dbReference type="NCBI Taxonomy" id="40148"/>
    <lineage>
        <taxon>Eukaryota</taxon>
        <taxon>Viridiplantae</taxon>
        <taxon>Streptophyta</taxon>
        <taxon>Embryophyta</taxon>
        <taxon>Tracheophyta</taxon>
        <taxon>Spermatophyta</taxon>
        <taxon>Magnoliopsida</taxon>
        <taxon>Liliopsida</taxon>
        <taxon>Poales</taxon>
        <taxon>Poaceae</taxon>
        <taxon>BOP clade</taxon>
        <taxon>Oryzoideae</taxon>
        <taxon>Oryzeae</taxon>
        <taxon>Oryzinae</taxon>
        <taxon>Oryza</taxon>
    </lineage>
</organism>
<protein>
    <submittedName>
        <fullName evidence="1">Uncharacterized protein</fullName>
    </submittedName>
</protein>